<dbReference type="GO" id="GO:0034511">
    <property type="term" value="F:U3 snoRNA binding"/>
    <property type="evidence" value="ECO:0007669"/>
    <property type="project" value="TreeGrafter"/>
</dbReference>
<feature type="domain" description="Bms1-type G" evidence="6">
    <location>
        <begin position="87"/>
        <end position="243"/>
    </location>
</feature>
<evidence type="ECO:0000256" key="4">
    <source>
        <dbReference type="ARBA" id="ARBA00038288"/>
    </source>
</evidence>
<proteinExistence type="inferred from homology"/>
<dbReference type="OrthoDB" id="119302at2759"/>
<dbReference type="InterPro" id="IPR007034">
    <property type="entry name" value="BMS1_TSR1_C"/>
</dbReference>
<dbReference type="AlphaFoldDB" id="A0A317SPM6"/>
<evidence type="ECO:0000256" key="3">
    <source>
        <dbReference type="ARBA" id="ARBA00023242"/>
    </source>
</evidence>
<comment type="similarity">
    <text evidence="4">Belongs to the TRAFAC class translation factor GTPase superfamily. Bms1-like GTPase family. TSR1 subfamily.</text>
</comment>
<keyword evidence="8" id="KW-1185">Reference proteome</keyword>
<organism evidence="7 8">
    <name type="scientific">Tuber magnatum</name>
    <name type="common">white Piedmont truffle</name>
    <dbReference type="NCBI Taxonomy" id="42249"/>
    <lineage>
        <taxon>Eukaryota</taxon>
        <taxon>Fungi</taxon>
        <taxon>Dikarya</taxon>
        <taxon>Ascomycota</taxon>
        <taxon>Pezizomycotina</taxon>
        <taxon>Pezizomycetes</taxon>
        <taxon>Pezizales</taxon>
        <taxon>Tuberaceae</taxon>
        <taxon>Tuber</taxon>
    </lineage>
</organism>
<dbReference type="InterPro" id="IPR030387">
    <property type="entry name" value="G_Bms1/Tsr1_dom"/>
</dbReference>
<feature type="compositionally biased region" description="Basic residues" evidence="5">
    <location>
        <begin position="1"/>
        <end position="35"/>
    </location>
</feature>
<dbReference type="Pfam" id="PF22298">
    <property type="entry name" value="Tsr1_G-like"/>
    <property type="match status" value="1"/>
</dbReference>
<evidence type="ECO:0000313" key="8">
    <source>
        <dbReference type="Proteomes" id="UP000246991"/>
    </source>
</evidence>
<feature type="region of interest" description="Disordered" evidence="5">
    <location>
        <begin position="1"/>
        <end position="62"/>
    </location>
</feature>
<reference evidence="7 8" key="1">
    <citation type="submission" date="2018-03" db="EMBL/GenBank/DDBJ databases">
        <title>Genomes of Pezizomycetes fungi and the evolution of truffles.</title>
        <authorList>
            <person name="Murat C."/>
            <person name="Payen T."/>
            <person name="Noel B."/>
            <person name="Kuo A."/>
            <person name="Martin F.M."/>
        </authorList>
    </citation>
    <scope>NUCLEOTIDE SEQUENCE [LARGE SCALE GENOMIC DNA]</scope>
    <source>
        <strain evidence="7">091103-1</strain>
    </source>
</reference>
<dbReference type="GO" id="GO:0005525">
    <property type="term" value="F:GTP binding"/>
    <property type="evidence" value="ECO:0007669"/>
    <property type="project" value="TreeGrafter"/>
</dbReference>
<dbReference type="EMBL" id="PYWC01000035">
    <property type="protein sequence ID" value="PWW76278.1"/>
    <property type="molecule type" value="Genomic_DNA"/>
</dbReference>
<evidence type="ECO:0000256" key="1">
    <source>
        <dbReference type="ARBA" id="ARBA00004604"/>
    </source>
</evidence>
<dbReference type="GO" id="GO:0000462">
    <property type="term" value="P:maturation of SSU-rRNA from tricistronic rRNA transcript (SSU-rRNA, 5.8S rRNA, LSU-rRNA)"/>
    <property type="evidence" value="ECO:0007669"/>
    <property type="project" value="TreeGrafter"/>
</dbReference>
<dbReference type="GO" id="GO:0030688">
    <property type="term" value="C:preribosome, small subunit precursor"/>
    <property type="evidence" value="ECO:0007669"/>
    <property type="project" value="TreeGrafter"/>
</dbReference>
<sequence length="798" mass="88692">MSASVVHHHRPTTKQSHKSFKSRHATKSSLKTKSKGKVDEPDTFNRKSPHQQMMSKMDRRNKNRQIAQNKHKDLIREAKIFDGRKGAPRIVAVVPLCEDGDVQAAIGQLKEVEGDIPEVGTITTGIERFKQKIQWIVVKRDLLSVLDACKVADFVVLVLSAKQEVDEHGELLLRSIEGQGISNTIPVAQHLETIEPPKRRPDVKKSLLSYISHFFPTLNKIYALESEQESSNIIRTLCTSTPKGVHWRDARSYLLADDVRWSEEEGLIIGGVVRGKGLKADRLVHIPGHGDFQIEKICEYPDSPKSADVMAIDTDPPGPKVLDAPTASQDDLADLAPEEAHMSDTDIPDTISEAPTSTTTISRKGVLLDGHHYFDDEVDEPTTASVSHPRKLPKGISAYQAAWILDDDIESEDSGVEDNDEDMNMTLDESPVRPEDGEEGLAQPAMAEAGTGFGDDAGSEMFLDPAPEQELQQIAEFRKSRVTELVEDQEFPDEIELHPNVLARERLSRYRGLKSLRTSPWETEEDRPFQPADWDRLAKITDYKSAKNKLTREALVGGVPAGTKVQIYIRNGPANLANHGDSPIPINKPLTIFSLLRHEHKQAVVNLSITPSPSLATPIKSKDQLLVQVGPRRLLTSPLYSQSNAAGKNNVTKFERFLIPGRTSIATFVGPLVWGNAPAIYFQRSEASEAWNLVGTGSFLSADQSRIIAKRIVLTGHPFKIHKKLVTVRYMFFNAEDVAWFKALPLFTKRGRNGFIKESLGTHGYFKATFDGRINPQDAVAISLYKRVFPRGSVGLRG</sequence>
<name>A0A317SPM6_9PEZI</name>
<dbReference type="Pfam" id="PF08142">
    <property type="entry name" value="AARP2CN"/>
    <property type="match status" value="1"/>
</dbReference>
<dbReference type="PANTHER" id="PTHR12858">
    <property type="entry name" value="RIBOSOME BIOGENESIS PROTEIN"/>
    <property type="match status" value="1"/>
</dbReference>
<protein>
    <submittedName>
        <fullName evidence="7">DUF663-domain-containing protein</fullName>
    </submittedName>
</protein>
<evidence type="ECO:0000256" key="5">
    <source>
        <dbReference type="SAM" id="MobiDB-lite"/>
    </source>
</evidence>
<dbReference type="InterPro" id="IPR012948">
    <property type="entry name" value="AARP2CN"/>
</dbReference>
<dbReference type="GO" id="GO:0005730">
    <property type="term" value="C:nucleolus"/>
    <property type="evidence" value="ECO:0007669"/>
    <property type="project" value="UniProtKB-SubCell"/>
</dbReference>
<dbReference type="PANTHER" id="PTHR12858:SF1">
    <property type="entry name" value="PRE-RRNA-PROCESSING PROTEIN TSR1 HOMOLOG"/>
    <property type="match status" value="1"/>
</dbReference>
<dbReference type="SMART" id="SM00785">
    <property type="entry name" value="AARP2CN"/>
    <property type="match status" value="1"/>
</dbReference>
<dbReference type="Proteomes" id="UP000246991">
    <property type="component" value="Unassembled WGS sequence"/>
</dbReference>
<evidence type="ECO:0000256" key="2">
    <source>
        <dbReference type="ARBA" id="ARBA00022517"/>
    </source>
</evidence>
<dbReference type="SMART" id="SM01362">
    <property type="entry name" value="DUF663"/>
    <property type="match status" value="1"/>
</dbReference>
<comment type="caution">
    <text evidence="7">The sequence shown here is derived from an EMBL/GenBank/DDBJ whole genome shotgun (WGS) entry which is preliminary data.</text>
</comment>
<evidence type="ECO:0000313" key="7">
    <source>
        <dbReference type="EMBL" id="PWW76278.1"/>
    </source>
</evidence>
<comment type="subcellular location">
    <subcellularLocation>
        <location evidence="1">Nucleus</location>
        <location evidence="1">Nucleolus</location>
    </subcellularLocation>
</comment>
<gene>
    <name evidence="7" type="ORF">C7212DRAFT_280639</name>
</gene>
<dbReference type="GO" id="GO:0000479">
    <property type="term" value="P:endonucleolytic cleavage of tricistronic rRNA transcript (SSU-rRNA, 5.8S rRNA, LSU-rRNA)"/>
    <property type="evidence" value="ECO:0007669"/>
    <property type="project" value="TreeGrafter"/>
</dbReference>
<dbReference type="GO" id="GO:0003924">
    <property type="term" value="F:GTPase activity"/>
    <property type="evidence" value="ECO:0007669"/>
    <property type="project" value="TreeGrafter"/>
</dbReference>
<keyword evidence="2" id="KW-0690">Ribosome biogenesis</keyword>
<feature type="compositionally biased region" description="Basic and acidic residues" evidence="5">
    <location>
        <begin position="36"/>
        <end position="45"/>
    </location>
</feature>
<dbReference type="InterPro" id="IPR039761">
    <property type="entry name" value="Bms1/Tsr1"/>
</dbReference>
<dbReference type="PROSITE" id="PS51714">
    <property type="entry name" value="G_BMS1"/>
    <property type="match status" value="1"/>
</dbReference>
<evidence type="ECO:0000259" key="6">
    <source>
        <dbReference type="PROSITE" id="PS51714"/>
    </source>
</evidence>
<accession>A0A317SPM6</accession>
<dbReference type="Pfam" id="PF04950">
    <property type="entry name" value="RIBIOP_C"/>
    <property type="match status" value="1"/>
</dbReference>
<dbReference type="STRING" id="42249.A0A317SPM6"/>
<keyword evidence="3" id="KW-0539">Nucleus</keyword>